<dbReference type="EMBL" id="MU070529">
    <property type="protein sequence ID" value="KAF5827331.1"/>
    <property type="molecule type" value="Genomic_DNA"/>
</dbReference>
<dbReference type="Proteomes" id="UP000815325">
    <property type="component" value="Unassembled WGS sequence"/>
</dbReference>
<keyword evidence="1" id="KW-0812">Transmembrane</keyword>
<feature type="transmembrane region" description="Helical" evidence="1">
    <location>
        <begin position="49"/>
        <end position="70"/>
    </location>
</feature>
<sequence>EYEVYVRVMYVHVALVFLLLLAFGGLMLATAKRVVFTSGWKKAIKVLQFCMETVFSVLFMTIFSVFVFMLNCNFTSEGEKQGMHVHYTTVDCTEASHMGHMIVGAAFALLLTIGAVVLAVSDCELSPLSRHLLASPAATMRVKVVVAKVFVLVCAGAINSSREAPPIIIWIFALYIWWLYFRAMPYYNRWVSHAISAMWLGITYTASVLMIGVWDDRNGDPDWHEWMTWSVLKGIFPVMAGSAVCQWLMLQYKMSKVKKFVDQPPNVVLRKIHNFYWE</sequence>
<evidence type="ECO:0000313" key="2">
    <source>
        <dbReference type="EMBL" id="KAF5827331.1"/>
    </source>
</evidence>
<keyword evidence="1" id="KW-1133">Transmembrane helix</keyword>
<dbReference type="PANTHER" id="PTHR31600:SF2">
    <property type="entry name" value="GAMETE ENRICHED GENE 10 PROTEIN-RELATED"/>
    <property type="match status" value="1"/>
</dbReference>
<feature type="transmembrane region" description="Helical" evidence="1">
    <location>
        <begin position="193"/>
        <end position="214"/>
    </location>
</feature>
<keyword evidence="1" id="KW-0472">Membrane</keyword>
<feature type="transmembrane region" description="Helical" evidence="1">
    <location>
        <begin position="6"/>
        <end position="28"/>
    </location>
</feature>
<dbReference type="InterPro" id="IPR052994">
    <property type="entry name" value="Tiny_macrocysts_regulators"/>
</dbReference>
<evidence type="ECO:0000256" key="1">
    <source>
        <dbReference type="SAM" id="Phobius"/>
    </source>
</evidence>
<feature type="transmembrane region" description="Helical" evidence="1">
    <location>
        <begin position="101"/>
        <end position="120"/>
    </location>
</feature>
<keyword evidence="3" id="KW-1185">Reference proteome</keyword>
<feature type="non-terminal residue" evidence="2">
    <location>
        <position position="278"/>
    </location>
</feature>
<evidence type="ECO:0000313" key="3">
    <source>
        <dbReference type="Proteomes" id="UP000815325"/>
    </source>
</evidence>
<reference evidence="2" key="1">
    <citation type="submission" date="2017-08" db="EMBL/GenBank/DDBJ databases">
        <authorList>
            <person name="Polle J.E."/>
            <person name="Barry K."/>
            <person name="Cushman J."/>
            <person name="Schmutz J."/>
            <person name="Tran D."/>
            <person name="Hathwaick L.T."/>
            <person name="Yim W.C."/>
            <person name="Jenkins J."/>
            <person name="Mckie-Krisberg Z.M."/>
            <person name="Prochnik S."/>
            <person name="Lindquist E."/>
            <person name="Dockter R.B."/>
            <person name="Adam C."/>
            <person name="Molina H."/>
            <person name="Bunkerborg J."/>
            <person name="Jin E."/>
            <person name="Buchheim M."/>
            <person name="Magnuson J."/>
        </authorList>
    </citation>
    <scope>NUCLEOTIDE SEQUENCE</scope>
    <source>
        <strain evidence="2">CCAP 19/18</strain>
    </source>
</reference>
<feature type="non-terminal residue" evidence="2">
    <location>
        <position position="1"/>
    </location>
</feature>
<protein>
    <submittedName>
        <fullName evidence="2">Uncharacterized protein</fullName>
    </submittedName>
</protein>
<feature type="transmembrane region" description="Helical" evidence="1">
    <location>
        <begin position="140"/>
        <end position="158"/>
    </location>
</feature>
<organism evidence="2 3">
    <name type="scientific">Dunaliella salina</name>
    <name type="common">Green alga</name>
    <name type="synonym">Protococcus salinus</name>
    <dbReference type="NCBI Taxonomy" id="3046"/>
    <lineage>
        <taxon>Eukaryota</taxon>
        <taxon>Viridiplantae</taxon>
        <taxon>Chlorophyta</taxon>
        <taxon>core chlorophytes</taxon>
        <taxon>Chlorophyceae</taxon>
        <taxon>CS clade</taxon>
        <taxon>Chlamydomonadales</taxon>
        <taxon>Dunaliellaceae</taxon>
        <taxon>Dunaliella</taxon>
    </lineage>
</organism>
<feature type="transmembrane region" description="Helical" evidence="1">
    <location>
        <begin position="226"/>
        <end position="250"/>
    </location>
</feature>
<name>A0ABQ7FYA6_DUNSA</name>
<comment type="caution">
    <text evidence="2">The sequence shown here is derived from an EMBL/GenBank/DDBJ whole genome shotgun (WGS) entry which is preliminary data.</text>
</comment>
<feature type="transmembrane region" description="Helical" evidence="1">
    <location>
        <begin position="164"/>
        <end position="181"/>
    </location>
</feature>
<dbReference type="PANTHER" id="PTHR31600">
    <property type="entry name" value="TINY MACROCYSTS PROTEIN B-RELATED"/>
    <property type="match status" value="1"/>
</dbReference>
<gene>
    <name evidence="2" type="ORF">DUNSADRAFT_856</name>
</gene>
<proteinExistence type="predicted"/>
<accession>A0ABQ7FYA6</accession>